<reference evidence="2" key="1">
    <citation type="submission" date="2016-11" db="EMBL/GenBank/DDBJ databases">
        <authorList>
            <person name="Varghese N."/>
            <person name="Submissions S."/>
        </authorList>
    </citation>
    <scope>NUCLEOTIDE SEQUENCE [LARGE SCALE GENOMIC DNA]</scope>
    <source>
        <strain evidence="2">CGMCC 1.6496</strain>
    </source>
</reference>
<evidence type="ECO:0000313" key="2">
    <source>
        <dbReference type="Proteomes" id="UP000184079"/>
    </source>
</evidence>
<accession>A0A1M5VI91</accession>
<name>A0A1M5VI91_9BACI</name>
<dbReference type="OrthoDB" id="2972199at2"/>
<dbReference type="RefSeq" id="WP_073010661.1">
    <property type="nucleotide sequence ID" value="NZ_FQXD01000012.1"/>
</dbReference>
<evidence type="ECO:0000313" key="1">
    <source>
        <dbReference type="EMBL" id="SHH74941.1"/>
    </source>
</evidence>
<sequence length="81" mass="9520">MEQLSLFDQKENKAVVIPEDVISPLESSKSVKSKEFKKQQMRWREWVMAVQATHNCSWFEARKLLLVHRKSQTPIAIHIAE</sequence>
<dbReference type="AlphaFoldDB" id="A0A1M5VI91"/>
<protein>
    <submittedName>
        <fullName evidence="1">Uncharacterized protein</fullName>
    </submittedName>
</protein>
<keyword evidence="2" id="KW-1185">Reference proteome</keyword>
<gene>
    <name evidence="1" type="ORF">SAMN05421807_112134</name>
</gene>
<dbReference type="EMBL" id="FQXD01000012">
    <property type="protein sequence ID" value="SHH74941.1"/>
    <property type="molecule type" value="Genomic_DNA"/>
</dbReference>
<organism evidence="1 2">
    <name type="scientific">Virgibacillus chiguensis</name>
    <dbReference type="NCBI Taxonomy" id="411959"/>
    <lineage>
        <taxon>Bacteria</taxon>
        <taxon>Bacillati</taxon>
        <taxon>Bacillota</taxon>
        <taxon>Bacilli</taxon>
        <taxon>Bacillales</taxon>
        <taxon>Bacillaceae</taxon>
        <taxon>Virgibacillus</taxon>
    </lineage>
</organism>
<dbReference type="Proteomes" id="UP000184079">
    <property type="component" value="Unassembled WGS sequence"/>
</dbReference>
<proteinExistence type="predicted"/>